<dbReference type="PANTHER" id="PTHR35610">
    <property type="entry name" value="3-ISOPROPYLMALATE DEHYDRATASE-RELATED"/>
    <property type="match status" value="1"/>
</dbReference>
<evidence type="ECO:0008006" key="2">
    <source>
        <dbReference type="Google" id="ProtNLM"/>
    </source>
</evidence>
<sequence>MSVSPPTPHLHWDQEPTLKDPIVLAAFEGWNDAGEAASTAARYVRDHFDADEVGTIEAEDFFDFTVARPFVRLVDGRRIIEWPATTVHVASLPGATHDLVVLVGHEPQLRWRTFADHVVSVARQVGARHVVTLGALLADVPHTRPVQIFGSTDNTELSDRLGLMPSEYQGPTGIVGVLGARLRESGLSTASLWASVPAYVSSAPSPKAALALVEKISVVLGVPLPSTDLQIASAAYERQISDLVAEDERTAEFVEDLEANFDLQDAEDASIEDLFIGVESADVASISDDPESLVAEVEDFLRNNPGRN</sequence>
<evidence type="ECO:0000313" key="1">
    <source>
        <dbReference type="EMBL" id="SUZ66937.1"/>
    </source>
</evidence>
<dbReference type="EMBL" id="UINC01000997">
    <property type="protein sequence ID" value="SUZ66937.1"/>
    <property type="molecule type" value="Genomic_DNA"/>
</dbReference>
<protein>
    <recommendedName>
        <fullName evidence="2">PAC2 family protein</fullName>
    </recommendedName>
</protein>
<dbReference type="InterPro" id="IPR008492">
    <property type="entry name" value="Rv2714-like"/>
</dbReference>
<dbReference type="Gene3D" id="3.40.50.10900">
    <property type="entry name" value="PAC-like subunit"/>
    <property type="match status" value="1"/>
</dbReference>
<gene>
    <name evidence="1" type="ORF">METZ01_LOCUS19791</name>
</gene>
<name>A0A381PL99_9ZZZZ</name>
<proteinExistence type="predicted"/>
<dbReference type="PANTHER" id="PTHR35610:SF7">
    <property type="entry name" value="3-ISOPROPYLMALATE DEHYDRATASE"/>
    <property type="match status" value="1"/>
</dbReference>
<dbReference type="AlphaFoldDB" id="A0A381PL99"/>
<dbReference type="InterPro" id="IPR038389">
    <property type="entry name" value="PSMG2_sf"/>
</dbReference>
<dbReference type="PIRSF" id="PIRSF028754">
    <property type="entry name" value="UCP028754"/>
    <property type="match status" value="1"/>
</dbReference>
<reference evidence="1" key="1">
    <citation type="submission" date="2018-05" db="EMBL/GenBank/DDBJ databases">
        <authorList>
            <person name="Lanie J.A."/>
            <person name="Ng W.-L."/>
            <person name="Kazmierczak K.M."/>
            <person name="Andrzejewski T.M."/>
            <person name="Davidsen T.M."/>
            <person name="Wayne K.J."/>
            <person name="Tettelin H."/>
            <person name="Glass J.I."/>
            <person name="Rusch D."/>
            <person name="Podicherti R."/>
            <person name="Tsui H.-C.T."/>
            <person name="Winkler M.E."/>
        </authorList>
    </citation>
    <scope>NUCLEOTIDE SEQUENCE</scope>
</reference>
<dbReference type="SUPFAM" id="SSF159659">
    <property type="entry name" value="Cgl1923-like"/>
    <property type="match status" value="1"/>
</dbReference>
<dbReference type="Pfam" id="PF09754">
    <property type="entry name" value="PAC2"/>
    <property type="match status" value="1"/>
</dbReference>
<accession>A0A381PL99</accession>
<organism evidence="1">
    <name type="scientific">marine metagenome</name>
    <dbReference type="NCBI Taxonomy" id="408172"/>
    <lineage>
        <taxon>unclassified sequences</taxon>
        <taxon>metagenomes</taxon>
        <taxon>ecological metagenomes</taxon>
    </lineage>
</organism>
<dbReference type="InterPro" id="IPR019151">
    <property type="entry name" value="Proteasome_assmbl_chaperone_2"/>
</dbReference>